<comment type="subcellular location">
    <subcellularLocation>
        <location evidence="1">Golgi apparatus membrane</location>
    </subcellularLocation>
</comment>
<feature type="region of interest" description="Disordered" evidence="5">
    <location>
        <begin position="1924"/>
        <end position="1950"/>
    </location>
</feature>
<reference evidence="7 8" key="1">
    <citation type="journal article" date="2015" name="Environ. Microbiol.">
        <title>Genome analyses suggest the presence of polyploidy and recent human-driven expansions in eight global populations of the honeybee pathogen Nosema ceranae.</title>
        <authorList>
            <person name="Pelin A."/>
            <person name="Selman M."/>
            <person name="Aris-Brosou S."/>
            <person name="Farinelli L."/>
            <person name="Corradi N."/>
        </authorList>
    </citation>
    <scope>NUCLEOTIDE SEQUENCE [LARGE SCALE GENOMIC DNA]</scope>
    <source>
        <strain evidence="7 8">PA08 1199</strain>
    </source>
</reference>
<feature type="compositionally biased region" description="Basic and acidic residues" evidence="5">
    <location>
        <begin position="622"/>
        <end position="638"/>
    </location>
</feature>
<dbReference type="InterPro" id="IPR001478">
    <property type="entry name" value="PDZ"/>
</dbReference>
<feature type="region of interest" description="Disordered" evidence="5">
    <location>
        <begin position="677"/>
        <end position="959"/>
    </location>
</feature>
<dbReference type="GO" id="GO:0007030">
    <property type="term" value="P:Golgi organization"/>
    <property type="evidence" value="ECO:0007669"/>
    <property type="project" value="TreeGrafter"/>
</dbReference>
<feature type="region of interest" description="Disordered" evidence="5">
    <location>
        <begin position="216"/>
        <end position="656"/>
    </location>
</feature>
<dbReference type="Pfam" id="PF04495">
    <property type="entry name" value="GRASP55_65"/>
    <property type="match status" value="1"/>
</dbReference>
<feature type="compositionally biased region" description="Basic and acidic residues" evidence="5">
    <location>
        <begin position="814"/>
        <end position="847"/>
    </location>
</feature>
<dbReference type="RefSeq" id="XP_024331994.1">
    <property type="nucleotide sequence ID" value="XM_024475885.1"/>
</dbReference>
<dbReference type="PANTHER" id="PTHR12893:SF0">
    <property type="entry name" value="GRASP65"/>
    <property type="match status" value="1"/>
</dbReference>
<dbReference type="SMART" id="SM00228">
    <property type="entry name" value="PDZ"/>
    <property type="match status" value="1"/>
</dbReference>
<feature type="compositionally biased region" description="Basic and acidic residues" evidence="5">
    <location>
        <begin position="387"/>
        <end position="408"/>
    </location>
</feature>
<evidence type="ECO:0000256" key="1">
    <source>
        <dbReference type="ARBA" id="ARBA00004394"/>
    </source>
</evidence>
<dbReference type="VEuPathDB" id="MicrosporidiaDB:NCER_101907"/>
<dbReference type="PROSITE" id="PS50106">
    <property type="entry name" value="PDZ"/>
    <property type="match status" value="1"/>
</dbReference>
<dbReference type="GO" id="GO:0000139">
    <property type="term" value="C:Golgi membrane"/>
    <property type="evidence" value="ECO:0007669"/>
    <property type="project" value="UniProtKB-SubCell"/>
</dbReference>
<evidence type="ECO:0000259" key="6">
    <source>
        <dbReference type="PROSITE" id="PS50106"/>
    </source>
</evidence>
<feature type="region of interest" description="Disordered" evidence="5">
    <location>
        <begin position="1481"/>
        <end position="1503"/>
    </location>
</feature>
<keyword evidence="2" id="KW-0677">Repeat</keyword>
<organism evidence="7 8">
    <name type="scientific">Vairimorpha ceranae</name>
    <dbReference type="NCBI Taxonomy" id="40302"/>
    <lineage>
        <taxon>Eukaryota</taxon>
        <taxon>Fungi</taxon>
        <taxon>Fungi incertae sedis</taxon>
        <taxon>Microsporidia</taxon>
        <taxon>Nosematidae</taxon>
        <taxon>Vairimorpha</taxon>
    </lineage>
</organism>
<feature type="compositionally biased region" description="Basic and acidic residues" evidence="5">
    <location>
        <begin position="417"/>
        <end position="431"/>
    </location>
</feature>
<evidence type="ECO:0000313" key="8">
    <source>
        <dbReference type="Proteomes" id="UP000034350"/>
    </source>
</evidence>
<feature type="compositionally biased region" description="Basic and acidic residues" evidence="5">
    <location>
        <begin position="233"/>
        <end position="258"/>
    </location>
</feature>
<dbReference type="VEuPathDB" id="MicrosporidiaDB:NCER_100926"/>
<feature type="compositionally biased region" description="Polar residues" evidence="5">
    <location>
        <begin position="340"/>
        <end position="353"/>
    </location>
</feature>
<feature type="compositionally biased region" description="Basic and acidic residues" evidence="5">
    <location>
        <begin position="443"/>
        <end position="506"/>
    </location>
</feature>
<feature type="region of interest" description="Disordered" evidence="5">
    <location>
        <begin position="1398"/>
        <end position="1419"/>
    </location>
</feature>
<dbReference type="VEuPathDB" id="MicrosporidiaDB:AAJ76_500076679"/>
<feature type="domain" description="PDZ" evidence="6">
    <location>
        <begin position="74"/>
        <end position="134"/>
    </location>
</feature>
<comment type="caution">
    <text evidence="7">The sequence shown here is derived from an EMBL/GenBank/DDBJ whole genome shotgun (WGS) entry which is preliminary data.</text>
</comment>
<evidence type="ECO:0000256" key="5">
    <source>
        <dbReference type="SAM" id="MobiDB-lite"/>
    </source>
</evidence>
<feature type="compositionally biased region" description="Basic and acidic residues" evidence="5">
    <location>
        <begin position="1122"/>
        <end position="1139"/>
    </location>
</feature>
<sequence length="2575" mass="294690">MGNTSSKIPSLQILKITENSISHKNNILPFMHTIVKINDIPVSDKTDALEIVKMWEQEDLDLFLRDLRTSTNFHLVIPKKVSDARLGMSVNFTDDIIDLFTVKILQVIEGSPAQQCGLLQHDYILGVEGIPMENENKLLKYIEKKKKDGMTLLVFNEKMNFIRKVHFIVKSGLSLYGCKIGLGVLYAIPGDKRNITVEFDQEVINRKIEEFKKDNTKEIESSEENTNYQNLDKVNENSKAVKIENEREDNRFDDDVSIKSRSNVNSEKINDEQSKNKDGEVADKSELENEMTKNIYKKNKSAHKAIQTKNKDEEQYKKDPLNETTKYMDRDETVDKKSTNETMSGLNETTQDFNVKKDQNQNERDKLSHKTKKSFNENQSTFNKSKSINDLRKSDIEDKKSEITEKQKSLNKSAKITNEDKKQNLFDESRSLHNSTNGNIEGKMSEIAHKDNLVSEDVKQNGKEINEKNKSVREPTQDTVKGKQSEITEKYKSVNEDEKVDEESKSTCESLQVDVKDKQSEIIERHGSIREFTKSNVEDKQSEIIEKHGSILEPLQGISDHKDEKITDDNKSVKEDMKERSIKEIGDKSKLEDDLIKSNNEDKQNESIKKNKSVQENSDQESNDKSKSLQEREADVNNKNKLVNESAKDDIEGKMGECAYKDNSVYEDVKQNVEEINEKNKSVHEPTQDIVKDKQSEIIEKHEDVKKQSDSENYDKVKSENEFIKSNIEDKQNGITEKHEDAKEQSVEEVNEKSRSVHESIKTTDEDNQREHNQKLDSVHKDVKETDDKSKSVDKSTKINTEDKQNGNITKNKSVHEEIKEESIEEDREKSKSIHEQIQDTIEDKNNEITNIGRSVHENTQEISEVKVNDKSKSKEENTKEQSLEEARDRSKSIQKNTQEISEVEVNDKSESKEENTKEQSLNEARDRSKSIQKNTQEISEVKVNDKSKSIYGSTKRNIEDTKSEIVDKNKFLQELSDDKVNDINESLHKNTQKQSEEEIKGKSETVHELTESNVKDQQSKIIEKSKILNEQNDERVDDENKSINESIKSNIEDIQSEIIEKNKSTFKPIQDVSDVKTENVIEVSKSVDKNTQRQTEERITEKSKLVGEPAKNNVEDEQNEFIEKNKSVHEDIKERNEARNSTVNEKSKSVSKSLKDFNEDEQKEVYDKNASIDEITKNLNKRNDQNKSVHENTQVQSDKEITDENKSVHENVNEQSIGKAGGKSYVKHETVHSIEENSHMRNFLDKHTQNLNEDKNSNLTIKSTHLNEAIKSEIKDEQGASVDNDFVHETSKEFIEGKSEEFNDYKAVNETSEVLNETSDESSIDNNTLHETLKDKIDDKDKIEKNMYGTSLQDNIDTKMRNNINQDAIDKETKANDTLKDLNLIDSEIRKGVISEASSKNVNQDQPINKLNESENSKLLEDSNFKNQLSENKNETTMTNSNNSDITTSQRTELIESDKKTSVKSNSFNASKIMTDEKNVSDFKHKETNSERALSADNTGNFKNSGRYSTNVKLEDVITDTTKSNTSLFQQSLLSKKDNISNESIKIVEDKHSDVKSLLNERSLFTKFAINKEETLITSSENIKASEEEKVKDKNTLLIHPSQKSLDKGDMTKNSTFFKTTVEINDNEHTENALSTSLDINDRRNNDSVTKNNLQEKINTANENSFSTKLLNNMTHNFDEGKSLIRDKSDKINQVNSYTSINDNKNISDSVQEEDFNNLNDAEEKINIQNKSGQTTLRENSIFKNTEICNQTSKINSLNKIADEKFHGTNEPLENNISDKDRSKTEVYDSIKRNTKVYLEETRKTGGTTHVSEILNNEDLKETIEMSNSNEVSKNFNSDVKNNVTDRSEKEQVNKHSIIYDKDELHNNINNHLQKESKSGTDTHSNFINSNMSNFQKDYTKQSKERSKCSEVFTNDDLESKLSMSKNLENNNKLTQYEDKDNKFNEPVKNTEKLESNSILISKTILNNLPSKSYLENNERSKDILASSIIKDSEKSISNTNSNLVTTVNKDSSVTKKKEFKDDDDKDRSINNFTVQSSEQNVKQSQITSEDKKNLNEMTISSLQTIEDQTFVNIFSENDKDSFVMDFKSTDNISTNNNKLTSSEKSANSVNNLEQNIFTNVTESMKGVENTSLIKCTSQENKIGDNIKTLLNNEEQGNNINEDNDISIVQQKYNNLESVSENITENPNTSIKDISVNADKGGNSCENYTTRAEYSVSNTKDNISNSFITDISNVRILDKKQHEEDKKVNLTINNTFSSILKDDNEDVLDSLEIKNELVHKTFVEKSQKNNTFKESGSKIIKDKDEHPKINTSIKQNEVSSGDNNTNLESNSKVVKTEFLNSESDFFDYLTVINNVDKSLSTEIKNNTKNMVEYNLNPSDYIFEAQTEEEYNDILKILKNTNDDKSFKNESHHLDENDSLLDFLGTPCNVGKDNVNGETRIHNLSDQDSKNNHTDIKDDKLNTMATEADISELNMTDKSNVRVINHNYSTILQQDTDMESVTEDLKSVYKTALERFSELEKIEEPTRPGFLGEIISKFTPENDLPNEDASDILKLFSDEDQDSDFDLEDFNAHLK</sequence>
<feature type="compositionally biased region" description="Basic and acidic residues" evidence="5">
    <location>
        <begin position="677"/>
        <end position="805"/>
    </location>
</feature>
<keyword evidence="3" id="KW-0333">Golgi apparatus</keyword>
<dbReference type="SUPFAM" id="SSF50156">
    <property type="entry name" value="PDZ domain-like"/>
    <property type="match status" value="1"/>
</dbReference>
<evidence type="ECO:0000256" key="2">
    <source>
        <dbReference type="ARBA" id="ARBA00022737"/>
    </source>
</evidence>
<name>A0A0F9YUW9_9MICR</name>
<feature type="compositionally biased region" description="Polar residues" evidence="5">
    <location>
        <begin position="2031"/>
        <end position="2049"/>
    </location>
</feature>
<feature type="compositionally biased region" description="Polar residues" evidence="5">
    <location>
        <begin position="1398"/>
        <end position="1412"/>
    </location>
</feature>
<feature type="compositionally biased region" description="Polar residues" evidence="5">
    <location>
        <begin position="376"/>
        <end position="386"/>
    </location>
</feature>
<dbReference type="Gene3D" id="2.30.42.10">
    <property type="match status" value="1"/>
</dbReference>
<feature type="compositionally biased region" description="Basic and acidic residues" evidence="5">
    <location>
        <begin position="855"/>
        <end position="892"/>
    </location>
</feature>
<feature type="compositionally biased region" description="Basic and acidic residues" evidence="5">
    <location>
        <begin position="646"/>
        <end position="655"/>
    </location>
</feature>
<feature type="compositionally biased region" description="Basic and acidic residues" evidence="5">
    <location>
        <begin position="2014"/>
        <end position="2030"/>
    </location>
</feature>
<feature type="compositionally biased region" description="Basic and acidic residues" evidence="5">
    <location>
        <begin position="1481"/>
        <end position="1491"/>
    </location>
</feature>
<protein>
    <submittedName>
        <fullName evidence="7">Peripheral golgi membrane protein</fullName>
    </submittedName>
</protein>
<evidence type="ECO:0000256" key="4">
    <source>
        <dbReference type="ARBA" id="ARBA00023136"/>
    </source>
</evidence>
<dbReference type="OrthoDB" id="3318at2759"/>
<dbReference type="PANTHER" id="PTHR12893">
    <property type="entry name" value="GOLGI REASSEMBLY STACKING PROTEIN GRASP"/>
    <property type="match status" value="1"/>
</dbReference>
<feature type="compositionally biased region" description="Basic and acidic residues" evidence="5">
    <location>
        <begin position="1146"/>
        <end position="1158"/>
    </location>
</feature>
<feature type="compositionally biased region" description="Basic and acidic residues" evidence="5">
    <location>
        <begin position="514"/>
        <end position="550"/>
    </location>
</feature>
<feature type="region of interest" description="Disordered" evidence="5">
    <location>
        <begin position="983"/>
        <end position="1050"/>
    </location>
</feature>
<feature type="compositionally biased region" description="Basic and acidic residues" evidence="5">
    <location>
        <begin position="268"/>
        <end position="291"/>
    </location>
</feature>
<feature type="compositionally biased region" description="Basic and acidic residues" evidence="5">
    <location>
        <begin position="1937"/>
        <end position="1950"/>
    </location>
</feature>
<dbReference type="InterPro" id="IPR036034">
    <property type="entry name" value="PDZ_sf"/>
</dbReference>
<dbReference type="InterPro" id="IPR007583">
    <property type="entry name" value="GRASP55_65"/>
</dbReference>
<evidence type="ECO:0000256" key="3">
    <source>
        <dbReference type="ARBA" id="ARBA00023034"/>
    </source>
</evidence>
<feature type="region of interest" description="Disordered" evidence="5">
    <location>
        <begin position="1081"/>
        <end position="1225"/>
    </location>
</feature>
<dbReference type="InterPro" id="IPR024958">
    <property type="entry name" value="GRASP_PDZ"/>
</dbReference>
<feature type="compositionally biased region" description="Basic and acidic residues" evidence="5">
    <location>
        <begin position="983"/>
        <end position="1043"/>
    </location>
</feature>
<evidence type="ECO:0000313" key="7">
    <source>
        <dbReference type="EMBL" id="KKO76252.1"/>
    </source>
</evidence>
<feature type="compositionally biased region" description="Polar residues" evidence="5">
    <location>
        <begin position="1431"/>
        <end position="1453"/>
    </location>
</feature>
<feature type="compositionally biased region" description="Basic and acidic residues" evidence="5">
    <location>
        <begin position="906"/>
        <end position="918"/>
    </location>
</feature>
<feature type="compositionally biased region" description="Basic and acidic residues" evidence="5">
    <location>
        <begin position="309"/>
        <end position="339"/>
    </location>
</feature>
<feature type="compositionally biased region" description="Basic and acidic residues" evidence="5">
    <location>
        <begin position="559"/>
        <end position="609"/>
    </location>
</feature>
<dbReference type="GeneID" id="36320833"/>
<feature type="region of interest" description="Disordered" evidence="5">
    <location>
        <begin position="1431"/>
        <end position="1466"/>
    </location>
</feature>
<gene>
    <name evidence="7" type="ORF">AAJ76_500076679</name>
</gene>
<feature type="compositionally biased region" description="Basic and acidic residues" evidence="5">
    <location>
        <begin position="940"/>
        <end position="949"/>
    </location>
</feature>
<feature type="compositionally biased region" description="Basic and acidic residues" evidence="5">
    <location>
        <begin position="1164"/>
        <end position="1191"/>
    </location>
</feature>
<feature type="compositionally biased region" description="Basic and acidic residues" evidence="5">
    <location>
        <begin position="1081"/>
        <end position="1106"/>
    </location>
</feature>
<feature type="region of interest" description="Disordered" evidence="5">
    <location>
        <begin position="2012"/>
        <end position="2054"/>
    </location>
</feature>
<feature type="compositionally biased region" description="Basic and acidic residues" evidence="5">
    <location>
        <begin position="354"/>
        <end position="368"/>
    </location>
</feature>
<keyword evidence="8" id="KW-1185">Reference proteome</keyword>
<dbReference type="VEuPathDB" id="MicrosporidiaDB:G9O61_00g003690"/>
<dbReference type="EMBL" id="JPQZ01000005">
    <property type="protein sequence ID" value="KKO76252.1"/>
    <property type="molecule type" value="Genomic_DNA"/>
</dbReference>
<dbReference type="Proteomes" id="UP000034350">
    <property type="component" value="Unassembled WGS sequence"/>
</dbReference>
<feature type="compositionally biased region" description="Basic and acidic residues" evidence="5">
    <location>
        <begin position="1198"/>
        <end position="1213"/>
    </location>
</feature>
<accession>A0A0F9YUW9</accession>
<proteinExistence type="predicted"/>
<feature type="compositionally biased region" description="Polar residues" evidence="5">
    <location>
        <begin position="1924"/>
        <end position="1936"/>
    </location>
</feature>
<keyword evidence="4" id="KW-0472">Membrane</keyword>